<dbReference type="EMBL" id="CP026107">
    <property type="protein sequence ID" value="AUT73791.1"/>
    <property type="molecule type" value="Genomic_DNA"/>
</dbReference>
<gene>
    <name evidence="1" type="ORF">C2L64_36335</name>
</gene>
<reference evidence="1 2" key="1">
    <citation type="submission" date="2018-01" db="EMBL/GenBank/DDBJ databases">
        <title>Species boundaries and ecological features among Paraburkholderia terrae DSMZ17804T, P. hospita DSMZ17164T and P. caribensis DSMZ13236T.</title>
        <authorList>
            <person name="Pratama A.A."/>
        </authorList>
    </citation>
    <scope>NUCLEOTIDE SEQUENCE [LARGE SCALE GENOMIC DNA]</scope>
    <source>
        <strain evidence="1 2">DSM 17164</strain>
    </source>
</reference>
<evidence type="ECO:0000313" key="1">
    <source>
        <dbReference type="EMBL" id="AUT73791.1"/>
    </source>
</evidence>
<evidence type="ECO:0000313" key="2">
    <source>
        <dbReference type="Proteomes" id="UP000236649"/>
    </source>
</evidence>
<dbReference type="AlphaFoldDB" id="A0AAJ4VMI9"/>
<name>A0AAJ4VMI9_9BURK</name>
<accession>A0AAJ4VMI9</accession>
<sequence length="90" mass="10233">MEMFSKGNIALSPKTATGRIVMMRETQTSMGSLIARGSRQQSISPRFSAQKMEKRELQLKTVICYGISPKIQMMENFTLLVTQCWTVIEK</sequence>
<proteinExistence type="predicted"/>
<dbReference type="KEGG" id="phs:C2L64_36335"/>
<organism evidence="1 2">
    <name type="scientific">Paraburkholderia hospita</name>
    <dbReference type="NCBI Taxonomy" id="169430"/>
    <lineage>
        <taxon>Bacteria</taxon>
        <taxon>Pseudomonadati</taxon>
        <taxon>Pseudomonadota</taxon>
        <taxon>Betaproteobacteria</taxon>
        <taxon>Burkholderiales</taxon>
        <taxon>Burkholderiaceae</taxon>
        <taxon>Paraburkholderia</taxon>
    </lineage>
</organism>
<dbReference type="Proteomes" id="UP000236649">
    <property type="component" value="Chromosome 3"/>
</dbReference>
<protein>
    <submittedName>
        <fullName evidence="1">Uncharacterized protein</fullName>
    </submittedName>
</protein>